<evidence type="ECO:0000313" key="3">
    <source>
        <dbReference type="Proteomes" id="UP000299102"/>
    </source>
</evidence>
<dbReference type="EMBL" id="BGZK01001486">
    <property type="protein sequence ID" value="GBP80880.1"/>
    <property type="molecule type" value="Genomic_DNA"/>
</dbReference>
<evidence type="ECO:0000313" key="2">
    <source>
        <dbReference type="EMBL" id="GBP80880.1"/>
    </source>
</evidence>
<gene>
    <name evidence="2" type="ORF">EVAR_54917_1</name>
</gene>
<feature type="region of interest" description="Disordered" evidence="1">
    <location>
        <begin position="71"/>
        <end position="105"/>
    </location>
</feature>
<dbReference type="Proteomes" id="UP000299102">
    <property type="component" value="Unassembled WGS sequence"/>
</dbReference>
<dbReference type="AlphaFoldDB" id="A0A4C1Z038"/>
<proteinExistence type="predicted"/>
<keyword evidence="3" id="KW-1185">Reference proteome</keyword>
<accession>A0A4C1Z038</accession>
<protein>
    <submittedName>
        <fullName evidence="2">Uncharacterized protein</fullName>
    </submittedName>
</protein>
<sequence>MKINSRVPQKVASESVRPFGQCTSVELVVLIGPIRYTAGAFNFRDGVRLLESAGLTHDRCPPPCVAHTSPFPSHFRASRNRTAAGNGRMTSPPLVYRDNKSNRTK</sequence>
<organism evidence="2 3">
    <name type="scientific">Eumeta variegata</name>
    <name type="common">Bagworm moth</name>
    <name type="synonym">Eumeta japonica</name>
    <dbReference type="NCBI Taxonomy" id="151549"/>
    <lineage>
        <taxon>Eukaryota</taxon>
        <taxon>Metazoa</taxon>
        <taxon>Ecdysozoa</taxon>
        <taxon>Arthropoda</taxon>
        <taxon>Hexapoda</taxon>
        <taxon>Insecta</taxon>
        <taxon>Pterygota</taxon>
        <taxon>Neoptera</taxon>
        <taxon>Endopterygota</taxon>
        <taxon>Lepidoptera</taxon>
        <taxon>Glossata</taxon>
        <taxon>Ditrysia</taxon>
        <taxon>Tineoidea</taxon>
        <taxon>Psychidae</taxon>
        <taxon>Oiketicinae</taxon>
        <taxon>Eumeta</taxon>
    </lineage>
</organism>
<evidence type="ECO:0000256" key="1">
    <source>
        <dbReference type="SAM" id="MobiDB-lite"/>
    </source>
</evidence>
<name>A0A4C1Z038_EUMVA</name>
<comment type="caution">
    <text evidence="2">The sequence shown here is derived from an EMBL/GenBank/DDBJ whole genome shotgun (WGS) entry which is preliminary data.</text>
</comment>
<reference evidence="2 3" key="1">
    <citation type="journal article" date="2019" name="Commun. Biol.">
        <title>The bagworm genome reveals a unique fibroin gene that provides high tensile strength.</title>
        <authorList>
            <person name="Kono N."/>
            <person name="Nakamura H."/>
            <person name="Ohtoshi R."/>
            <person name="Tomita M."/>
            <person name="Numata K."/>
            <person name="Arakawa K."/>
        </authorList>
    </citation>
    <scope>NUCLEOTIDE SEQUENCE [LARGE SCALE GENOMIC DNA]</scope>
</reference>